<name>A0A0E0CZU1_9ORYZ</name>
<keyword evidence="3" id="KW-1185">Reference proteome</keyword>
<dbReference type="EnsemblPlants" id="OMERI03G14050.1">
    <property type="protein sequence ID" value="OMERI03G14050.1"/>
    <property type="gene ID" value="OMERI03G14050"/>
</dbReference>
<organism evidence="2">
    <name type="scientific">Oryza meridionalis</name>
    <dbReference type="NCBI Taxonomy" id="40149"/>
    <lineage>
        <taxon>Eukaryota</taxon>
        <taxon>Viridiplantae</taxon>
        <taxon>Streptophyta</taxon>
        <taxon>Embryophyta</taxon>
        <taxon>Tracheophyta</taxon>
        <taxon>Spermatophyta</taxon>
        <taxon>Magnoliopsida</taxon>
        <taxon>Liliopsida</taxon>
        <taxon>Poales</taxon>
        <taxon>Poaceae</taxon>
        <taxon>BOP clade</taxon>
        <taxon>Oryzoideae</taxon>
        <taxon>Oryzeae</taxon>
        <taxon>Oryzinae</taxon>
        <taxon>Oryza</taxon>
    </lineage>
</organism>
<sequence>MARCGSSSKPATTERSRSSLPQLKANEAQPKAATCHPLQHRRQDGGHGPMPKMMSWNRRSSRQGCSSDEEADEASGALAAEEEVVLWRKCRPLRFSGHIAYGSDGNQLPGLLATSAPSPAIPPRSTRLVAHLFPICCRRLCSLLLSRGTQGGGGGLPAHRPPLPHRRWPPEKGRVE</sequence>
<proteinExistence type="predicted"/>
<dbReference type="Proteomes" id="UP000008021">
    <property type="component" value="Chromosome 3"/>
</dbReference>
<dbReference type="Gramene" id="OMERI03G14050.1">
    <property type="protein sequence ID" value="OMERI03G14050.1"/>
    <property type="gene ID" value="OMERI03G14050"/>
</dbReference>
<protein>
    <submittedName>
        <fullName evidence="2">Uncharacterized protein</fullName>
    </submittedName>
</protein>
<reference evidence="2" key="2">
    <citation type="submission" date="2018-05" db="EMBL/GenBank/DDBJ databases">
        <title>OmerRS3 (Oryza meridionalis Reference Sequence Version 3).</title>
        <authorList>
            <person name="Zhang J."/>
            <person name="Kudrna D."/>
            <person name="Lee S."/>
            <person name="Talag J."/>
            <person name="Welchert J."/>
            <person name="Wing R.A."/>
        </authorList>
    </citation>
    <scope>NUCLEOTIDE SEQUENCE [LARGE SCALE GENOMIC DNA]</scope>
    <source>
        <strain evidence="2">cv. OR44</strain>
    </source>
</reference>
<reference evidence="2" key="1">
    <citation type="submission" date="2015-04" db="UniProtKB">
        <authorList>
            <consortium name="EnsemblPlants"/>
        </authorList>
    </citation>
    <scope>IDENTIFICATION</scope>
</reference>
<dbReference type="HOGENOM" id="CLU_1527569_0_0_1"/>
<feature type="region of interest" description="Disordered" evidence="1">
    <location>
        <begin position="1"/>
        <end position="78"/>
    </location>
</feature>
<feature type="region of interest" description="Disordered" evidence="1">
    <location>
        <begin position="151"/>
        <end position="176"/>
    </location>
</feature>
<accession>A0A0E0CZU1</accession>
<dbReference type="AlphaFoldDB" id="A0A0E0CZU1"/>
<evidence type="ECO:0000313" key="2">
    <source>
        <dbReference type="EnsemblPlants" id="OMERI03G14050.1"/>
    </source>
</evidence>
<feature type="compositionally biased region" description="Polar residues" evidence="1">
    <location>
        <begin position="1"/>
        <end position="11"/>
    </location>
</feature>
<evidence type="ECO:0000313" key="3">
    <source>
        <dbReference type="Proteomes" id="UP000008021"/>
    </source>
</evidence>
<evidence type="ECO:0000256" key="1">
    <source>
        <dbReference type="SAM" id="MobiDB-lite"/>
    </source>
</evidence>